<accession>A0ABT1DN43</accession>
<keyword evidence="3" id="KW-1185">Reference proteome</keyword>
<dbReference type="Proteomes" id="UP001523369">
    <property type="component" value="Unassembled WGS sequence"/>
</dbReference>
<feature type="region of interest" description="Disordered" evidence="1">
    <location>
        <begin position="1"/>
        <end position="26"/>
    </location>
</feature>
<sequence length="107" mass="11973">MTVRDEVRRYVDLGPLPPEDDGEDEAGDEVLEALEEALLAIEAPVTDEEAELLLTVFGPDECYGLAWTTLHLVETSPTAFPRTEPAPEANEWHRRLWLRSQNALADS</sequence>
<evidence type="ECO:0000313" key="2">
    <source>
        <dbReference type="EMBL" id="MCO8272220.1"/>
    </source>
</evidence>
<evidence type="ECO:0000313" key="3">
    <source>
        <dbReference type="Proteomes" id="UP001523369"/>
    </source>
</evidence>
<protein>
    <submittedName>
        <fullName evidence="2">Uncharacterized protein</fullName>
    </submittedName>
</protein>
<feature type="compositionally biased region" description="Basic and acidic residues" evidence="1">
    <location>
        <begin position="1"/>
        <end position="11"/>
    </location>
</feature>
<reference evidence="2 3" key="1">
    <citation type="submission" date="2022-06" db="EMBL/GenBank/DDBJ databases">
        <title>New Species of the Genus Actinoplanes, ActinopZanes ferrugineus.</title>
        <authorList>
            <person name="Ding P."/>
        </authorList>
    </citation>
    <scope>NUCLEOTIDE SEQUENCE [LARGE SCALE GENOMIC DNA]</scope>
    <source>
        <strain evidence="2 3">TRM88003</strain>
    </source>
</reference>
<proteinExistence type="predicted"/>
<comment type="caution">
    <text evidence="2">The sequence shown here is derived from an EMBL/GenBank/DDBJ whole genome shotgun (WGS) entry which is preliminary data.</text>
</comment>
<name>A0ABT1DN43_9ACTN</name>
<gene>
    <name evidence="2" type="ORF">M1L60_16625</name>
</gene>
<dbReference type="RefSeq" id="WP_253238317.1">
    <property type="nucleotide sequence ID" value="NZ_JAMYJR010000016.1"/>
</dbReference>
<dbReference type="EMBL" id="JAMYJR010000016">
    <property type="protein sequence ID" value="MCO8272220.1"/>
    <property type="molecule type" value="Genomic_DNA"/>
</dbReference>
<evidence type="ECO:0000256" key="1">
    <source>
        <dbReference type="SAM" id="MobiDB-lite"/>
    </source>
</evidence>
<organism evidence="2 3">
    <name type="scientific">Paractinoplanes aksuensis</name>
    <dbReference type="NCBI Taxonomy" id="2939490"/>
    <lineage>
        <taxon>Bacteria</taxon>
        <taxon>Bacillati</taxon>
        <taxon>Actinomycetota</taxon>
        <taxon>Actinomycetes</taxon>
        <taxon>Micromonosporales</taxon>
        <taxon>Micromonosporaceae</taxon>
        <taxon>Paractinoplanes</taxon>
    </lineage>
</organism>